<comment type="caution">
    <text evidence="2">The sequence shown here is derived from an EMBL/GenBank/DDBJ whole genome shotgun (WGS) entry which is preliminary data.</text>
</comment>
<evidence type="ECO:0000256" key="1">
    <source>
        <dbReference type="SAM" id="MobiDB-lite"/>
    </source>
</evidence>
<gene>
    <name evidence="2" type="ORF">SLS60_008190</name>
</gene>
<evidence type="ECO:0000313" key="2">
    <source>
        <dbReference type="EMBL" id="KAL1597704.1"/>
    </source>
</evidence>
<dbReference type="EMBL" id="JAKJXO020000012">
    <property type="protein sequence ID" value="KAL1597704.1"/>
    <property type="molecule type" value="Genomic_DNA"/>
</dbReference>
<reference evidence="2 3" key="1">
    <citation type="submission" date="2024-02" db="EMBL/GenBank/DDBJ databases">
        <title>De novo assembly and annotation of 12 fungi associated with fruit tree decline syndrome in Ontario, Canada.</title>
        <authorList>
            <person name="Sulman M."/>
            <person name="Ellouze W."/>
            <person name="Ilyukhin E."/>
        </authorList>
    </citation>
    <scope>NUCLEOTIDE SEQUENCE [LARGE SCALE GENOMIC DNA]</scope>
    <source>
        <strain evidence="2 3">M42-189</strain>
    </source>
</reference>
<feature type="region of interest" description="Disordered" evidence="1">
    <location>
        <begin position="276"/>
        <end position="309"/>
    </location>
</feature>
<accession>A0ABR3R0P2</accession>
<feature type="compositionally biased region" description="Basic and acidic residues" evidence="1">
    <location>
        <begin position="287"/>
        <end position="297"/>
    </location>
</feature>
<sequence length="324" mass="35926">MAPSLPPKKRDAAEKAKESKVATPQTKQAIQKIKKRAQKPIVHRASSKVHKSPAKANEQVKTGKLAHVPDATLPKDDMDREVWARKVCGALLDGPKLNAKEASAKSWELMRSIEDIYRNGSSATAISNENTSAILERSNEASFAQHMDKLVQFIHGQQVKSDVTAYRAEDLLMILQNPKKTGITEKTQELDVLPGLHTNRNMTDNYIDLTMEPSGDETEDETDAGVDDTEPAEGILDGHDTSMVEYVPIRDATATELSTRAIPQDAIVVDLTQSESEKRVRVAPSYDARDVKDKDGLTEPAKNVHTPHFESDPFWKAHLETMKK</sequence>
<feature type="region of interest" description="Disordered" evidence="1">
    <location>
        <begin position="212"/>
        <end position="236"/>
    </location>
</feature>
<feature type="region of interest" description="Disordered" evidence="1">
    <location>
        <begin position="1"/>
        <end position="61"/>
    </location>
</feature>
<keyword evidence="3" id="KW-1185">Reference proteome</keyword>
<feature type="compositionally biased region" description="Acidic residues" evidence="1">
    <location>
        <begin position="214"/>
        <end position="231"/>
    </location>
</feature>
<organism evidence="2 3">
    <name type="scientific">Paraconiothyrium brasiliense</name>
    <dbReference type="NCBI Taxonomy" id="300254"/>
    <lineage>
        <taxon>Eukaryota</taxon>
        <taxon>Fungi</taxon>
        <taxon>Dikarya</taxon>
        <taxon>Ascomycota</taxon>
        <taxon>Pezizomycotina</taxon>
        <taxon>Dothideomycetes</taxon>
        <taxon>Pleosporomycetidae</taxon>
        <taxon>Pleosporales</taxon>
        <taxon>Massarineae</taxon>
        <taxon>Didymosphaeriaceae</taxon>
        <taxon>Paraconiothyrium</taxon>
    </lineage>
</organism>
<feature type="compositionally biased region" description="Basic residues" evidence="1">
    <location>
        <begin position="32"/>
        <end position="53"/>
    </location>
</feature>
<feature type="compositionally biased region" description="Basic and acidic residues" evidence="1">
    <location>
        <begin position="8"/>
        <end position="20"/>
    </location>
</feature>
<name>A0ABR3R0P2_9PLEO</name>
<protein>
    <submittedName>
        <fullName evidence="2">Uncharacterized protein</fullName>
    </submittedName>
</protein>
<evidence type="ECO:0000313" key="3">
    <source>
        <dbReference type="Proteomes" id="UP001521785"/>
    </source>
</evidence>
<proteinExistence type="predicted"/>
<dbReference type="Proteomes" id="UP001521785">
    <property type="component" value="Unassembled WGS sequence"/>
</dbReference>